<dbReference type="Pfam" id="PF01189">
    <property type="entry name" value="Methyltr_RsmB-F"/>
    <property type="match status" value="1"/>
</dbReference>
<feature type="binding site" evidence="7">
    <location>
        <position position="178"/>
    </location>
    <ligand>
        <name>S-adenosyl-L-methionine</name>
        <dbReference type="ChEBI" id="CHEBI:59789"/>
    </ligand>
</feature>
<keyword evidence="3 7" id="KW-0489">Methyltransferase</keyword>
<evidence type="ECO:0000256" key="4">
    <source>
        <dbReference type="ARBA" id="ARBA00022679"/>
    </source>
</evidence>
<dbReference type="GO" id="GO:0008173">
    <property type="term" value="F:RNA methyltransferase activity"/>
    <property type="evidence" value="ECO:0007669"/>
    <property type="project" value="InterPro"/>
</dbReference>
<dbReference type="GO" id="GO:0003723">
    <property type="term" value="F:RNA binding"/>
    <property type="evidence" value="ECO:0007669"/>
    <property type="project" value="UniProtKB-UniRule"/>
</dbReference>
<comment type="caution">
    <text evidence="7">Lacks conserved residue(s) required for the propagation of feature annotation.</text>
</comment>
<keyword evidence="2" id="KW-0963">Cytoplasm</keyword>
<keyword evidence="5 7" id="KW-0949">S-adenosyl-L-methionine</keyword>
<dbReference type="Pfam" id="PF17126">
    <property type="entry name" value="RsmF_methylt_CI"/>
    <property type="match status" value="1"/>
</dbReference>
<dbReference type="PANTHER" id="PTHR22807:SF30">
    <property type="entry name" value="28S RRNA (CYTOSINE(4447)-C(5))-METHYLTRANSFERASE-RELATED"/>
    <property type="match status" value="1"/>
</dbReference>
<dbReference type="InterPro" id="IPR027391">
    <property type="entry name" value="Nol1_Nop2_Fmu_2"/>
</dbReference>
<dbReference type="InterPro" id="IPR031341">
    <property type="entry name" value="Methyltr_RsmF_N"/>
</dbReference>
<keyword evidence="6 7" id="KW-0694">RNA-binding</keyword>
<feature type="compositionally biased region" description="Basic and acidic residues" evidence="8">
    <location>
        <begin position="343"/>
        <end position="359"/>
    </location>
</feature>
<dbReference type="InterPro" id="IPR031340">
    <property type="entry name" value="RsmF_methylt_CI"/>
</dbReference>
<accession>A0AB35YAD6</accession>
<dbReference type="Gene3D" id="3.30.70.1170">
    <property type="entry name" value="Sun protein, domain 3"/>
    <property type="match status" value="1"/>
</dbReference>
<name>A0AB35YAD6_9FIRM</name>
<sequence>MPTEYFEQRERALLGERFDALYAAPQETAERGVTVSALRTTPEQFAAKADFSLEASPFCKAAFVVHQPDFKPGRYPYHHAGVFYSQEPSASSAAPLLGVRPGMRVLDMCAAPGGKSSQLAAALQGRGVLVSNEYVAARADILKSNLERMGVSNAVVLNESPARIADALPEFFDRVLVDAPCSGEGMFRKEPVARQQHCEALVKQCAELGTEILDCAAAVLAPGGQLVYSTCTFAPEEDEGQVAAFLQRHPEFTLADALGNVDYTFGSEGEANRTGGLPLDVSKVRRIWPCQGGEGHFMARLIKAGTPRALPPEGEYTPEEQLWLAAAEAAGKKAKGKNGKPAKTPDARSARRENARACREAVQGSKRSREAQAGETGPAQSLAAWHEFAGQYFPALADRPAVVHGGGVLLPVPFPQTNLHVLRAGVFVGSVQKGRFVPEHHLFTAFGAQCTNCEQLTLADPRTTEYLSGHEVEARTAADGWCCVTVDGWPLGGGKVSGGRVKNHYPKALRLL</sequence>
<dbReference type="Pfam" id="PF17125">
    <property type="entry name" value="Methyltr_RsmF_N"/>
    <property type="match status" value="1"/>
</dbReference>
<gene>
    <name evidence="10" type="ORF">WF834_05065</name>
</gene>
<evidence type="ECO:0000256" key="3">
    <source>
        <dbReference type="ARBA" id="ARBA00022603"/>
    </source>
</evidence>
<dbReference type="AlphaFoldDB" id="A0AB35YAD6"/>
<dbReference type="EMBL" id="JBBFGL010000004">
    <property type="protein sequence ID" value="MEJ5195553.1"/>
    <property type="molecule type" value="Genomic_DNA"/>
</dbReference>
<evidence type="ECO:0000256" key="2">
    <source>
        <dbReference type="ARBA" id="ARBA00022490"/>
    </source>
</evidence>
<dbReference type="SUPFAM" id="SSF53335">
    <property type="entry name" value="S-adenosyl-L-methionine-dependent methyltransferases"/>
    <property type="match status" value="1"/>
</dbReference>
<evidence type="ECO:0000259" key="9">
    <source>
        <dbReference type="PROSITE" id="PS51686"/>
    </source>
</evidence>
<feature type="domain" description="SAM-dependent MTase RsmB/NOP-type" evidence="9">
    <location>
        <begin position="21"/>
        <end position="304"/>
    </location>
</feature>
<feature type="binding site" evidence="7">
    <location>
        <position position="133"/>
    </location>
    <ligand>
        <name>S-adenosyl-L-methionine</name>
        <dbReference type="ChEBI" id="CHEBI:59789"/>
    </ligand>
</feature>
<evidence type="ECO:0000256" key="1">
    <source>
        <dbReference type="ARBA" id="ARBA00007494"/>
    </source>
</evidence>
<dbReference type="PRINTS" id="PR02008">
    <property type="entry name" value="RCMTFAMILY"/>
</dbReference>
<dbReference type="CDD" id="cd21147">
    <property type="entry name" value="RsmF_methylt_CTD1"/>
    <property type="match status" value="1"/>
</dbReference>
<organism evidence="10 11">
    <name type="scientific">Faecalibacterium wellingii</name>
    <dbReference type="NCBI Taxonomy" id="2929491"/>
    <lineage>
        <taxon>Bacteria</taxon>
        <taxon>Bacillati</taxon>
        <taxon>Bacillota</taxon>
        <taxon>Clostridia</taxon>
        <taxon>Eubacteriales</taxon>
        <taxon>Oscillospiraceae</taxon>
        <taxon>Faecalibacterium</taxon>
    </lineage>
</organism>
<reference evidence="10" key="1">
    <citation type="submission" date="2024-03" db="EMBL/GenBank/DDBJ databases">
        <authorList>
            <person name="Plomp N."/>
            <person name="Harmsen H.J."/>
        </authorList>
    </citation>
    <scope>NUCLEOTIDE SEQUENCE</scope>
    <source>
        <strain evidence="10">HTF-128</strain>
    </source>
</reference>
<keyword evidence="4 7" id="KW-0808">Transferase</keyword>
<evidence type="ECO:0000256" key="6">
    <source>
        <dbReference type="ARBA" id="ARBA00022884"/>
    </source>
</evidence>
<evidence type="ECO:0000256" key="8">
    <source>
        <dbReference type="SAM" id="MobiDB-lite"/>
    </source>
</evidence>
<dbReference type="InterPro" id="IPR049560">
    <property type="entry name" value="MeTrfase_RsmB-F_NOP2_cat"/>
</dbReference>
<protein>
    <submittedName>
        <fullName evidence="10">RsmF rRNA methyltransferase first C-terminal domain-containing protein</fullName>
    </submittedName>
</protein>
<dbReference type="InterPro" id="IPR029063">
    <property type="entry name" value="SAM-dependent_MTases_sf"/>
</dbReference>
<dbReference type="Gene3D" id="2.30.130.60">
    <property type="match status" value="1"/>
</dbReference>
<evidence type="ECO:0000313" key="11">
    <source>
        <dbReference type="Proteomes" id="UP001373196"/>
    </source>
</evidence>
<dbReference type="PANTHER" id="PTHR22807">
    <property type="entry name" value="NOP2 YEAST -RELATED NOL1/NOP2/FMU SUN DOMAIN-CONTAINING"/>
    <property type="match status" value="1"/>
</dbReference>
<dbReference type="InterPro" id="IPR023267">
    <property type="entry name" value="RCMT"/>
</dbReference>
<evidence type="ECO:0000256" key="5">
    <source>
        <dbReference type="ARBA" id="ARBA00022691"/>
    </source>
</evidence>
<dbReference type="Proteomes" id="UP001373196">
    <property type="component" value="Unassembled WGS sequence"/>
</dbReference>
<dbReference type="RefSeq" id="WP_339395121.1">
    <property type="nucleotide sequence ID" value="NZ_JBBFGL010000004.1"/>
</dbReference>
<comment type="similarity">
    <text evidence="1 7">Belongs to the class I-like SAM-binding methyltransferase superfamily. RsmB/NOP family.</text>
</comment>
<proteinExistence type="inferred from homology"/>
<dbReference type="PROSITE" id="PS51686">
    <property type="entry name" value="SAM_MT_RSMB_NOP"/>
    <property type="match status" value="1"/>
</dbReference>
<dbReference type="InterPro" id="IPR001678">
    <property type="entry name" value="MeTrfase_RsmB-F_NOP2_dom"/>
</dbReference>
<dbReference type="GO" id="GO:0001510">
    <property type="term" value="P:RNA methylation"/>
    <property type="evidence" value="ECO:0007669"/>
    <property type="project" value="InterPro"/>
</dbReference>
<dbReference type="Pfam" id="PF13636">
    <property type="entry name" value="Methyltranf_PUA"/>
    <property type="match status" value="1"/>
</dbReference>
<comment type="caution">
    <text evidence="10">The sequence shown here is derived from an EMBL/GenBank/DDBJ whole genome shotgun (WGS) entry which is preliminary data.</text>
</comment>
<dbReference type="Gene3D" id="3.40.50.150">
    <property type="entry name" value="Vaccinia Virus protein VP39"/>
    <property type="match status" value="1"/>
</dbReference>
<feature type="binding site" evidence="7">
    <location>
        <begin position="109"/>
        <end position="115"/>
    </location>
    <ligand>
        <name>S-adenosyl-L-methionine</name>
        <dbReference type="ChEBI" id="CHEBI:59789"/>
    </ligand>
</feature>
<dbReference type="InterPro" id="IPR018314">
    <property type="entry name" value="RsmB/NOL1/NOP2-like_CS"/>
</dbReference>
<evidence type="ECO:0000256" key="7">
    <source>
        <dbReference type="PROSITE-ProRule" id="PRU01023"/>
    </source>
</evidence>
<feature type="region of interest" description="Disordered" evidence="8">
    <location>
        <begin position="330"/>
        <end position="378"/>
    </location>
</feature>
<evidence type="ECO:0000313" key="10">
    <source>
        <dbReference type="EMBL" id="MEJ5195553.1"/>
    </source>
</evidence>
<dbReference type="PROSITE" id="PS01153">
    <property type="entry name" value="NOL1_NOP2_SUN"/>
    <property type="match status" value="1"/>
</dbReference>
<feature type="active site" description="Nucleophile" evidence="7">
    <location>
        <position position="231"/>
    </location>
</feature>
<dbReference type="CDD" id="cd02440">
    <property type="entry name" value="AdoMet_MTases"/>
    <property type="match status" value="1"/>
</dbReference>